<dbReference type="EMBL" id="FWXR01000001">
    <property type="protein sequence ID" value="SMC34792.1"/>
    <property type="molecule type" value="Genomic_DNA"/>
</dbReference>
<feature type="transmembrane region" description="Helical" evidence="12">
    <location>
        <begin position="354"/>
        <end position="371"/>
    </location>
</feature>
<dbReference type="UniPathway" id="UPA00269">
    <property type="reaction ID" value="UER00713"/>
</dbReference>
<keyword evidence="7 12" id="KW-0408">Iron</keyword>
<dbReference type="STRING" id="937218.SAMN06297251_101235"/>
<evidence type="ECO:0000256" key="5">
    <source>
        <dbReference type="ARBA" id="ARBA00022989"/>
    </source>
</evidence>
<keyword evidence="9 12" id="KW-0472">Membrane</keyword>
<dbReference type="GO" id="GO:0006784">
    <property type="term" value="P:heme A biosynthetic process"/>
    <property type="evidence" value="ECO:0007669"/>
    <property type="project" value="UniProtKB-UniRule"/>
</dbReference>
<evidence type="ECO:0000256" key="6">
    <source>
        <dbReference type="ARBA" id="ARBA00023002"/>
    </source>
</evidence>
<comment type="cofactor">
    <cofactor evidence="1 12">
        <name>heme b</name>
        <dbReference type="ChEBI" id="CHEBI:60344"/>
    </cofactor>
</comment>
<keyword evidence="4 12" id="KW-0479">Metal-binding</keyword>
<comment type="similarity">
    <text evidence="12">Belongs to the COX15/CtaA family. Type 2 subfamily.</text>
</comment>
<evidence type="ECO:0000256" key="10">
    <source>
        <dbReference type="ARBA" id="ARBA00044501"/>
    </source>
</evidence>
<dbReference type="PANTHER" id="PTHR23289:SF2">
    <property type="entry name" value="CYTOCHROME C OXIDASE ASSEMBLY PROTEIN COX15 HOMOLOG"/>
    <property type="match status" value="1"/>
</dbReference>
<feature type="binding site" description="axial binding residue" evidence="12">
    <location>
        <position position="356"/>
    </location>
    <ligand>
        <name>heme</name>
        <dbReference type="ChEBI" id="CHEBI:30413"/>
    </ligand>
    <ligandPart>
        <name>Fe</name>
        <dbReference type="ChEBI" id="CHEBI:18248"/>
    </ligandPart>
</feature>
<evidence type="ECO:0000313" key="13">
    <source>
        <dbReference type="EMBL" id="SMC34792.1"/>
    </source>
</evidence>
<evidence type="ECO:0000256" key="2">
    <source>
        <dbReference type="ARBA" id="ARBA00004141"/>
    </source>
</evidence>
<accession>A0A1W1YF73</accession>
<protein>
    <recommendedName>
        <fullName evidence="12">Heme A synthase</fullName>
        <shortName evidence="12">HAS</shortName>
        <ecNumber evidence="12">1.17.99.9</ecNumber>
    </recommendedName>
    <alternativeName>
        <fullName evidence="12">Cytochrome aa3-controlling protein</fullName>
    </alternativeName>
</protein>
<comment type="pathway">
    <text evidence="10 12">Porphyrin-containing compound metabolism; heme A biosynthesis; heme A from heme O: step 1/1.</text>
</comment>
<evidence type="ECO:0000256" key="3">
    <source>
        <dbReference type="ARBA" id="ARBA00022692"/>
    </source>
</evidence>
<feature type="transmembrane region" description="Helical" evidence="12">
    <location>
        <begin position="162"/>
        <end position="180"/>
    </location>
</feature>
<sequence length="385" mass="42245">MALEALRPRAACGDAKMGAKHRPMSTATFETVDVSADEPYARNRFAIRVWLTVVAIMVVSLVVVGGATRLTESGLSITEWKPIHGVVPPLSAAEWQEEFELYKRIPQYQEINRGMSLDAFKTIYWWEWAHRLLARGVGIVFALPLAFFWLTGRLEPFLKPRLSAVLALGAVQGGIGWWMVSSGLVERTDVSQYRLATHLTIASIILASTVWIADGLKRRPIVAPPTAGSLPVALFIVGLALLQIYLGGLVAGLNAGLIYNTWPLIDGAFIPSGLFAMEPAWRSLFEDYLTVQFMHRMTAYTLFAVVLIHALAAQRLSPGTRHARSAWILVGAVLVQALIGITTLLLVVPIGWALLHQLFGMVVLILAVAHARGLKGEYPRPAFAH</sequence>
<evidence type="ECO:0000256" key="4">
    <source>
        <dbReference type="ARBA" id="ARBA00022723"/>
    </source>
</evidence>
<dbReference type="GO" id="GO:0005886">
    <property type="term" value="C:plasma membrane"/>
    <property type="evidence" value="ECO:0007669"/>
    <property type="project" value="UniProtKB-SubCell"/>
</dbReference>
<keyword evidence="12" id="KW-1003">Cell membrane</keyword>
<feature type="transmembrane region" description="Helical" evidence="12">
    <location>
        <begin position="192"/>
        <end position="213"/>
    </location>
</feature>
<organism evidence="13 14">
    <name type="scientific">Fulvimarina manganoxydans</name>
    <dbReference type="NCBI Taxonomy" id="937218"/>
    <lineage>
        <taxon>Bacteria</taxon>
        <taxon>Pseudomonadati</taxon>
        <taxon>Pseudomonadota</taxon>
        <taxon>Alphaproteobacteria</taxon>
        <taxon>Hyphomicrobiales</taxon>
        <taxon>Aurantimonadaceae</taxon>
        <taxon>Fulvimarina</taxon>
    </lineage>
</organism>
<evidence type="ECO:0000256" key="8">
    <source>
        <dbReference type="ARBA" id="ARBA00023133"/>
    </source>
</evidence>
<evidence type="ECO:0000313" key="14">
    <source>
        <dbReference type="Proteomes" id="UP000192656"/>
    </source>
</evidence>
<dbReference type="HAMAP" id="MF_01665">
    <property type="entry name" value="HemeA_synth_type2"/>
    <property type="match status" value="1"/>
</dbReference>
<dbReference type="AlphaFoldDB" id="A0A1W1YF73"/>
<feature type="binding site" description="axial binding residue" evidence="12">
    <location>
        <position position="295"/>
    </location>
    <ligand>
        <name>heme</name>
        <dbReference type="ChEBI" id="CHEBI:30413"/>
    </ligand>
    <ligandPart>
        <name>Fe</name>
        <dbReference type="ChEBI" id="CHEBI:18248"/>
    </ligandPart>
</feature>
<feature type="transmembrane region" description="Helical" evidence="12">
    <location>
        <begin position="293"/>
        <end position="313"/>
    </location>
</feature>
<dbReference type="Proteomes" id="UP000192656">
    <property type="component" value="Unassembled WGS sequence"/>
</dbReference>
<feature type="transmembrane region" description="Helical" evidence="12">
    <location>
        <begin position="132"/>
        <end position="150"/>
    </location>
</feature>
<dbReference type="Pfam" id="PF02628">
    <property type="entry name" value="COX15-CtaA"/>
    <property type="match status" value="1"/>
</dbReference>
<name>A0A1W1YF73_9HYPH</name>
<keyword evidence="3 12" id="KW-0812">Transmembrane</keyword>
<keyword evidence="14" id="KW-1185">Reference proteome</keyword>
<keyword evidence="5 12" id="KW-1133">Transmembrane helix</keyword>
<keyword evidence="8 12" id="KW-0350">Heme biosynthesis</keyword>
<evidence type="ECO:0000256" key="12">
    <source>
        <dbReference type="HAMAP-Rule" id="MF_01665"/>
    </source>
</evidence>
<feature type="transmembrane region" description="Helical" evidence="12">
    <location>
        <begin position="325"/>
        <end position="348"/>
    </location>
</feature>
<evidence type="ECO:0000256" key="9">
    <source>
        <dbReference type="ARBA" id="ARBA00023136"/>
    </source>
</evidence>
<dbReference type="GO" id="GO:0046872">
    <property type="term" value="F:metal ion binding"/>
    <property type="evidence" value="ECO:0007669"/>
    <property type="project" value="UniProtKB-KW"/>
</dbReference>
<feature type="transmembrane region" description="Helical" evidence="12">
    <location>
        <begin position="49"/>
        <end position="68"/>
    </location>
</feature>
<feature type="transmembrane region" description="Helical" evidence="12">
    <location>
        <begin position="234"/>
        <end position="259"/>
    </location>
</feature>
<reference evidence="13 14" key="1">
    <citation type="submission" date="2017-04" db="EMBL/GenBank/DDBJ databases">
        <authorList>
            <person name="Afonso C.L."/>
            <person name="Miller P.J."/>
            <person name="Scott M.A."/>
            <person name="Spackman E."/>
            <person name="Goraichik I."/>
            <person name="Dimitrov K.M."/>
            <person name="Suarez D.L."/>
            <person name="Swayne D.E."/>
        </authorList>
    </citation>
    <scope>NUCLEOTIDE SEQUENCE [LARGE SCALE GENOMIC DNA]</scope>
    <source>
        <strain evidence="13 14">CGMCC 1.10972</strain>
    </source>
</reference>
<keyword evidence="6 12" id="KW-0560">Oxidoreductase</keyword>
<dbReference type="PANTHER" id="PTHR23289">
    <property type="entry name" value="CYTOCHROME C OXIDASE ASSEMBLY PROTEIN COX15"/>
    <property type="match status" value="1"/>
</dbReference>
<evidence type="ECO:0000256" key="1">
    <source>
        <dbReference type="ARBA" id="ARBA00001970"/>
    </source>
</evidence>
<gene>
    <name evidence="12" type="primary">ctaA</name>
    <name evidence="13" type="ORF">SAMN06297251_101235</name>
</gene>
<comment type="function">
    <text evidence="12">Catalyzes the conversion of heme O to heme A by two successive hydroxylations of the methyl group at C8. The first hydroxylation forms heme I, the second hydroxylation results in an unstable dihydroxymethyl group, which spontaneously dehydrates, resulting in the formyl group of heme A.</text>
</comment>
<evidence type="ECO:0000256" key="7">
    <source>
        <dbReference type="ARBA" id="ARBA00023004"/>
    </source>
</evidence>
<comment type="subunit">
    <text evidence="12">Interacts with CtaB.</text>
</comment>
<proteinExistence type="inferred from homology"/>
<dbReference type="GO" id="GO:0120547">
    <property type="term" value="F:heme A synthase activity"/>
    <property type="evidence" value="ECO:0007669"/>
    <property type="project" value="UniProtKB-EC"/>
</dbReference>
<dbReference type="EC" id="1.17.99.9" evidence="12"/>
<comment type="subcellular location">
    <subcellularLocation>
        <location evidence="12">Cell membrane</location>
        <topology evidence="12">Multi-pass membrane protein</topology>
    </subcellularLocation>
    <subcellularLocation>
        <location evidence="2">Membrane</location>
        <topology evidence="2">Multi-pass membrane protein</topology>
    </subcellularLocation>
</comment>
<dbReference type="InterPro" id="IPR003780">
    <property type="entry name" value="COX15/CtaA_fam"/>
</dbReference>
<dbReference type="InterPro" id="IPR023754">
    <property type="entry name" value="HemeA_Synthase_type2"/>
</dbReference>
<evidence type="ECO:0000256" key="11">
    <source>
        <dbReference type="ARBA" id="ARBA00048044"/>
    </source>
</evidence>
<comment type="catalytic activity">
    <reaction evidence="11">
        <text>Fe(II)-heme o + 2 A + H2O = Fe(II)-heme a + 2 AH2</text>
        <dbReference type="Rhea" id="RHEA:63388"/>
        <dbReference type="ChEBI" id="CHEBI:13193"/>
        <dbReference type="ChEBI" id="CHEBI:15377"/>
        <dbReference type="ChEBI" id="CHEBI:17499"/>
        <dbReference type="ChEBI" id="CHEBI:60530"/>
        <dbReference type="ChEBI" id="CHEBI:61715"/>
        <dbReference type="EC" id="1.17.99.9"/>
    </reaction>
    <physiologicalReaction direction="left-to-right" evidence="11">
        <dbReference type="Rhea" id="RHEA:63389"/>
    </physiologicalReaction>
</comment>